<dbReference type="Proteomes" id="UP000887579">
    <property type="component" value="Unplaced"/>
</dbReference>
<protein>
    <submittedName>
        <fullName evidence="2">UBC core domain-containing protein</fullName>
    </submittedName>
</protein>
<reference evidence="2" key="1">
    <citation type="submission" date="2022-11" db="UniProtKB">
        <authorList>
            <consortium name="WormBaseParasite"/>
        </authorList>
    </citation>
    <scope>IDENTIFICATION</scope>
</reference>
<accession>A0AC34FHG8</accession>
<evidence type="ECO:0000313" key="1">
    <source>
        <dbReference type="Proteomes" id="UP000887579"/>
    </source>
</evidence>
<name>A0AC34FHG8_9BILA</name>
<organism evidence="1 2">
    <name type="scientific">Panagrolaimus sp. ES5</name>
    <dbReference type="NCBI Taxonomy" id="591445"/>
    <lineage>
        <taxon>Eukaryota</taxon>
        <taxon>Metazoa</taxon>
        <taxon>Ecdysozoa</taxon>
        <taxon>Nematoda</taxon>
        <taxon>Chromadorea</taxon>
        <taxon>Rhabditida</taxon>
        <taxon>Tylenchina</taxon>
        <taxon>Panagrolaimomorpha</taxon>
        <taxon>Panagrolaimoidea</taxon>
        <taxon>Panagrolaimidae</taxon>
        <taxon>Panagrolaimus</taxon>
    </lineage>
</organism>
<dbReference type="WBParaSite" id="ES5_v2.g16779.t1">
    <property type="protein sequence ID" value="ES5_v2.g16779.t1"/>
    <property type="gene ID" value="ES5_v2.g16779"/>
</dbReference>
<proteinExistence type="predicted"/>
<sequence>MSSTPSPNNAIQTSFYRILGIIRSASEEEVKTAYRKLALKYHPDRNAGNLEAQEMFKQISNAYTVIIDPVKRQEYNIQNPLTKSEIAVDRLVEERKAWRKEHPFGFIARPEQNQNGSLNYFNWDCAIPGKKNTSWQGGLYRLKLLFNEDFPSKPPKCQFDPPIFHLNVFPSSGIIKSPLLDDITYWNPSITVKHLLMGIQEFLYKPNPRNSASVEASRIFAKNECYGQY</sequence>
<evidence type="ECO:0000313" key="2">
    <source>
        <dbReference type="WBParaSite" id="ES5_v2.g16779.t1"/>
    </source>
</evidence>